<dbReference type="AlphaFoldDB" id="A0A7S3P6R4"/>
<name>A0A7S3P6R4_9STRA</name>
<evidence type="ECO:0000256" key="1">
    <source>
        <dbReference type="SAM" id="MobiDB-lite"/>
    </source>
</evidence>
<dbReference type="PANTHER" id="PTHR45856:SF24">
    <property type="entry name" value="FUNGAL LIPASE-LIKE DOMAIN-CONTAINING PROTEIN"/>
    <property type="match status" value="1"/>
</dbReference>
<reference evidence="3" key="1">
    <citation type="submission" date="2021-01" db="EMBL/GenBank/DDBJ databases">
        <authorList>
            <person name="Corre E."/>
            <person name="Pelletier E."/>
            <person name="Niang G."/>
            <person name="Scheremetjew M."/>
            <person name="Finn R."/>
            <person name="Kale V."/>
            <person name="Holt S."/>
            <person name="Cochrane G."/>
            <person name="Meng A."/>
            <person name="Brown T."/>
            <person name="Cohen L."/>
        </authorList>
    </citation>
    <scope>NUCLEOTIDE SEQUENCE</scope>
    <source>
        <strain evidence="3">CCMP127</strain>
    </source>
</reference>
<organism evidence="3">
    <name type="scientific">Amphora coffeiformis</name>
    <dbReference type="NCBI Taxonomy" id="265554"/>
    <lineage>
        <taxon>Eukaryota</taxon>
        <taxon>Sar</taxon>
        <taxon>Stramenopiles</taxon>
        <taxon>Ochrophyta</taxon>
        <taxon>Bacillariophyta</taxon>
        <taxon>Bacillariophyceae</taxon>
        <taxon>Bacillariophycidae</taxon>
        <taxon>Thalassiophysales</taxon>
        <taxon>Catenulaceae</taxon>
        <taxon>Amphora</taxon>
    </lineage>
</organism>
<dbReference type="InterPro" id="IPR029058">
    <property type="entry name" value="AB_hydrolase_fold"/>
</dbReference>
<accession>A0A7S3P6R4</accession>
<evidence type="ECO:0000259" key="2">
    <source>
        <dbReference type="Pfam" id="PF01764"/>
    </source>
</evidence>
<dbReference type="Gene3D" id="3.40.50.1820">
    <property type="entry name" value="alpha/beta hydrolase"/>
    <property type="match status" value="1"/>
</dbReference>
<feature type="region of interest" description="Disordered" evidence="1">
    <location>
        <begin position="791"/>
        <end position="829"/>
    </location>
</feature>
<dbReference type="Pfam" id="PF01764">
    <property type="entry name" value="Lipase_3"/>
    <property type="match status" value="1"/>
</dbReference>
<dbReference type="SUPFAM" id="SSF53474">
    <property type="entry name" value="alpha/beta-Hydrolases"/>
    <property type="match status" value="1"/>
</dbReference>
<proteinExistence type="predicted"/>
<dbReference type="GO" id="GO:0006629">
    <property type="term" value="P:lipid metabolic process"/>
    <property type="evidence" value="ECO:0007669"/>
    <property type="project" value="InterPro"/>
</dbReference>
<dbReference type="InterPro" id="IPR051218">
    <property type="entry name" value="Sec_MonoDiacylglyc_Lipase"/>
</dbReference>
<sequence length="829" mass="90928">MSSTAFFQTNAKILVIVAWILCYGTDGFAANRVSDVSCKLGRSEFYTLLYTKGNDKVEDASIAKSKKESPYFVDVGIENKDLEEEPDLPSWVRAITKWPSQGSARQQDAAKVDKTEPHLLVVESPNAFENTTATTTTTTTTTTSADAGGWLMDPILRSIFKVQELLPRPNETAITATTATSGNFLDLLDTRNGNGMSQMEALLDSLEDAALLVNVSTTTPGNVPREPDLFDDGWKRWDRWVGSMQKALQGRGATTTGNLTSAAEGILRQATARIESMLAEAGTLPAVWDVANATALAALAVERSVDLNEAVEQAQQLGNFAAQLKGVADGLLRQGYVSKEPVKVTMEGAATTVAKLPVENRTRTQTSKTSSSRRRQGALFQDFSSASEQNVYTPILGQAAEMAAMSGVIYEQTVPRSLQLGHSIAARGVSMDVRWMVTDSLASHSEVELMKDRIDNDRSEPPLLIRTITIRGFDASDEEVDRELLVTRICTANPKPLTKIKGVQVHAGLWEIAKAVYRDIKQYIDWTTPQHKIVLAGHSIGGSVANLVLFLITMERGADFVQERILRVYTFGSPPVAAVANKPRSSSAVLRCDVLKAFGLPVDTVWAFIQPWDPICRLFSEIDSLYPLIGDMGPDSDGVTPWPKGPPRTLRPVAKAILEAWDGWPRFRDSWYETGAQNYAAVGIQHVLLPEATRYLTDRFLTVSIAVPPVRSLLRLSPTEIYPALATAFPLDVFEISYVPQAIRGFVHHFYPAYGFPLVEYVRLLETRAEPLLVRDNLASVPAWEEDELRQNEATGAAAESKNGWGLAGQWLQPPLPRESNTTMAPTDG</sequence>
<feature type="domain" description="Fungal lipase-type" evidence="2">
    <location>
        <begin position="498"/>
        <end position="578"/>
    </location>
</feature>
<evidence type="ECO:0000313" key="3">
    <source>
        <dbReference type="EMBL" id="CAE0408833.1"/>
    </source>
</evidence>
<dbReference type="PANTHER" id="PTHR45856">
    <property type="entry name" value="ALPHA/BETA-HYDROLASES SUPERFAMILY PROTEIN"/>
    <property type="match status" value="1"/>
</dbReference>
<gene>
    <name evidence="3" type="ORF">ACOF00016_LOCUS6541</name>
</gene>
<dbReference type="InterPro" id="IPR002921">
    <property type="entry name" value="Fungal_lipase-type"/>
</dbReference>
<feature type="compositionally biased region" description="Polar residues" evidence="1">
    <location>
        <begin position="819"/>
        <end position="829"/>
    </location>
</feature>
<protein>
    <recommendedName>
        <fullName evidence="2">Fungal lipase-type domain-containing protein</fullName>
    </recommendedName>
</protein>
<dbReference type="EMBL" id="HBIM01007681">
    <property type="protein sequence ID" value="CAE0408833.1"/>
    <property type="molecule type" value="Transcribed_RNA"/>
</dbReference>